<protein>
    <recommendedName>
        <fullName evidence="1">SGNH hydrolase-type esterase domain-containing protein</fullName>
    </recommendedName>
</protein>
<evidence type="ECO:0000313" key="3">
    <source>
        <dbReference type="Proteomes" id="UP000003167"/>
    </source>
</evidence>
<dbReference type="Pfam" id="PF13472">
    <property type="entry name" value="Lipase_GDSL_2"/>
    <property type="match status" value="1"/>
</dbReference>
<comment type="caution">
    <text evidence="2">The sequence shown here is derived from an EMBL/GenBank/DDBJ whole genome shotgun (WGS) entry which is preliminary data.</text>
</comment>
<dbReference type="InterPro" id="IPR013830">
    <property type="entry name" value="SGNH_hydro"/>
</dbReference>
<dbReference type="RefSeq" id="WP_008564930.1">
    <property type="nucleotide sequence ID" value="NZ_JH594502.1"/>
</dbReference>
<name>H1HLM8_9BACT</name>
<keyword evidence="3" id="KW-1185">Reference proteome</keyword>
<dbReference type="PATRIC" id="fig|999422.3.peg.1101"/>
<feature type="domain" description="SGNH hydrolase-type esterase" evidence="1">
    <location>
        <begin position="278"/>
        <end position="412"/>
    </location>
</feature>
<gene>
    <name evidence="2" type="ORF">HMPREF9944_01072</name>
</gene>
<dbReference type="Gene3D" id="2.60.120.1360">
    <property type="match status" value="1"/>
</dbReference>
<dbReference type="Proteomes" id="UP000003167">
    <property type="component" value="Unassembled WGS sequence"/>
</dbReference>
<sequence length="462" mass="51043">MDQSVRTFTLAGLTVTFLLSMHGLPTLDISGTELRHVNMLSQIQPEIEANETEVVPTPKAPTPVVAVVRHGRKVNFKERWPKGVEPIADFSGGKAGGMDAFYAQLSRVTTLGRPVRIAYFGDSFIEGDILTDYLRALFQSRFGGSGVGWVDCGTPLVAFRRTVNQHYSGIAEFAVVKKPFDKLRQGIAQRYYVPREGASVTTRGSKRQPHVADWQSAKLFFRSPQSVNIRIAISDGQPYMCRTRASDEVQMIETKGNMNAVSYRFTRVTPRTTLFGMALESDNGVILDNFSMRGSSGAQLGRIPSSTLSDFARLRPYDLIVVHYGLNEAVKGNTLPLLKVYIKRMKRSIENLRAAYPSAGILVVSVPDRDQRSAEGITTLKEVKELVALQAQLAADCGVGFFNLYQAMGGESSMKRLVDSHRANKDYTHLSFGGGKVVAGKVFPSFIAGLDNYKRRKALEQQ</sequence>
<accession>H1HLM8</accession>
<dbReference type="AlphaFoldDB" id="H1HLM8"/>
<dbReference type="HOGENOM" id="CLU_026488_1_0_10"/>
<dbReference type="EMBL" id="AGEK01000019">
    <property type="protein sequence ID" value="EHO71956.1"/>
    <property type="molecule type" value="Genomic_DNA"/>
</dbReference>
<dbReference type="OrthoDB" id="9810515at2"/>
<proteinExistence type="predicted"/>
<dbReference type="InterPro" id="IPR036514">
    <property type="entry name" value="SGNH_hydro_sf"/>
</dbReference>
<dbReference type="GO" id="GO:0016788">
    <property type="term" value="F:hydrolase activity, acting on ester bonds"/>
    <property type="evidence" value="ECO:0007669"/>
    <property type="project" value="UniProtKB-ARBA"/>
</dbReference>
<reference evidence="2 3" key="1">
    <citation type="submission" date="2011-12" db="EMBL/GenBank/DDBJ databases">
        <title>The Genome Sequence of Prevotella maculosa OT 289.</title>
        <authorList>
            <consortium name="The Broad Institute Genome Sequencing Platform"/>
            <person name="Earl A."/>
            <person name="Ward D."/>
            <person name="Feldgarden M."/>
            <person name="Gevers D."/>
            <person name="Izard J."/>
            <person name="Blanton J.M."/>
            <person name="Mathney J."/>
            <person name="Tanner A.C."/>
            <person name="Dewhirst F.E."/>
            <person name="Young S.K."/>
            <person name="Zeng Q."/>
            <person name="Gargeya S."/>
            <person name="Fitzgerald M."/>
            <person name="Haas B."/>
            <person name="Abouelleil A."/>
            <person name="Alvarado L."/>
            <person name="Arachchi H.M."/>
            <person name="Berlin A."/>
            <person name="Chapman S.B."/>
            <person name="Gearin G."/>
            <person name="Goldberg J."/>
            <person name="Griggs A."/>
            <person name="Gujja S."/>
            <person name="Hansen M."/>
            <person name="Heiman D."/>
            <person name="Howarth C."/>
            <person name="Larimer J."/>
            <person name="Lui A."/>
            <person name="MacDonald P.J.P."/>
            <person name="McCowen C."/>
            <person name="Montmayeur A."/>
            <person name="Murphy C."/>
            <person name="Neiman D."/>
            <person name="Pearson M."/>
            <person name="Priest M."/>
            <person name="Roberts A."/>
            <person name="Saif S."/>
            <person name="Shea T."/>
            <person name="Sisk P."/>
            <person name="Stolte C."/>
            <person name="Sykes S."/>
            <person name="Wortman J."/>
            <person name="Nusbaum C."/>
            <person name="Birren B."/>
        </authorList>
    </citation>
    <scope>NUCLEOTIDE SEQUENCE [LARGE SCALE GENOMIC DNA]</scope>
    <source>
        <strain evidence="2 3">OT 289</strain>
    </source>
</reference>
<dbReference type="SUPFAM" id="SSF52266">
    <property type="entry name" value="SGNH hydrolase"/>
    <property type="match status" value="1"/>
</dbReference>
<evidence type="ECO:0000313" key="2">
    <source>
        <dbReference type="EMBL" id="EHO71956.1"/>
    </source>
</evidence>
<organism evidence="2 3">
    <name type="scientific">Segatella maculosa OT 289</name>
    <dbReference type="NCBI Taxonomy" id="999422"/>
    <lineage>
        <taxon>Bacteria</taxon>
        <taxon>Pseudomonadati</taxon>
        <taxon>Bacteroidota</taxon>
        <taxon>Bacteroidia</taxon>
        <taxon>Bacteroidales</taxon>
        <taxon>Prevotellaceae</taxon>
        <taxon>Segatella</taxon>
    </lineage>
</organism>
<dbReference type="STRING" id="999422.HMPREF9944_01072"/>
<evidence type="ECO:0000259" key="1">
    <source>
        <dbReference type="Pfam" id="PF13472"/>
    </source>
</evidence>
<dbReference type="Gene3D" id="3.40.50.1110">
    <property type="entry name" value="SGNH hydrolase"/>
    <property type="match status" value="1"/>
</dbReference>